<comment type="caution">
    <text evidence="2">The sequence shown here is derived from an EMBL/GenBank/DDBJ whole genome shotgun (WGS) entry which is preliminary data.</text>
</comment>
<keyword evidence="1" id="KW-1133">Transmembrane helix</keyword>
<name>A0A1G4BQX5_9PEZI</name>
<keyword evidence="1" id="KW-0812">Transmembrane</keyword>
<dbReference type="GeneID" id="34554238"/>
<evidence type="ECO:0000313" key="3">
    <source>
        <dbReference type="Proteomes" id="UP000176998"/>
    </source>
</evidence>
<organism evidence="2 3">
    <name type="scientific">Colletotrichum orchidophilum</name>
    <dbReference type="NCBI Taxonomy" id="1209926"/>
    <lineage>
        <taxon>Eukaryota</taxon>
        <taxon>Fungi</taxon>
        <taxon>Dikarya</taxon>
        <taxon>Ascomycota</taxon>
        <taxon>Pezizomycotina</taxon>
        <taxon>Sordariomycetes</taxon>
        <taxon>Hypocreomycetidae</taxon>
        <taxon>Glomerellales</taxon>
        <taxon>Glomerellaceae</taxon>
        <taxon>Colletotrichum</taxon>
    </lineage>
</organism>
<reference evidence="2 3" key="1">
    <citation type="submission" date="2016-09" db="EMBL/GenBank/DDBJ databases">
        <authorList>
            <person name="Capua I."/>
            <person name="De Benedictis P."/>
            <person name="Joannis T."/>
            <person name="Lombin L.H."/>
            <person name="Cattoli G."/>
        </authorList>
    </citation>
    <scope>NUCLEOTIDE SEQUENCE [LARGE SCALE GENOMIC DNA]</scope>
    <source>
        <strain evidence="2 3">IMI 309357</strain>
    </source>
</reference>
<dbReference type="EMBL" id="MJBS01000005">
    <property type="protein sequence ID" value="OHF03753.1"/>
    <property type="molecule type" value="Genomic_DNA"/>
</dbReference>
<protein>
    <submittedName>
        <fullName evidence="2">Uncharacterized protein</fullName>
    </submittedName>
</protein>
<keyword evidence="3" id="KW-1185">Reference proteome</keyword>
<sequence>MYKYLAAQPTFFVASFGFRIVFTRYEYCKTRYSNGKVLWDGNGPSETKRVAVAT</sequence>
<dbReference type="Proteomes" id="UP000176998">
    <property type="component" value="Unassembled WGS sequence"/>
</dbReference>
<evidence type="ECO:0000313" key="2">
    <source>
        <dbReference type="EMBL" id="OHF03753.1"/>
    </source>
</evidence>
<keyword evidence="1" id="KW-0472">Membrane</keyword>
<feature type="transmembrane region" description="Helical" evidence="1">
    <location>
        <begin position="6"/>
        <end position="22"/>
    </location>
</feature>
<dbReference type="RefSeq" id="XP_022480889.1">
    <property type="nucleotide sequence ID" value="XM_022612728.1"/>
</dbReference>
<proteinExistence type="predicted"/>
<dbReference type="AlphaFoldDB" id="A0A1G4BQX5"/>
<gene>
    <name evidence="2" type="ORF">CORC01_01072</name>
</gene>
<accession>A0A1G4BQX5</accession>
<evidence type="ECO:0000256" key="1">
    <source>
        <dbReference type="SAM" id="Phobius"/>
    </source>
</evidence>